<evidence type="ECO:0000313" key="3">
    <source>
        <dbReference type="Proteomes" id="UP001342314"/>
    </source>
</evidence>
<dbReference type="AlphaFoldDB" id="A0AAV5GUE0"/>
<dbReference type="EMBL" id="BQKY01000012">
    <property type="protein sequence ID" value="GJN92662.1"/>
    <property type="molecule type" value="Genomic_DNA"/>
</dbReference>
<keyword evidence="3" id="KW-1185">Reference proteome</keyword>
<feature type="region of interest" description="Disordered" evidence="1">
    <location>
        <begin position="101"/>
        <end position="133"/>
    </location>
</feature>
<dbReference type="Proteomes" id="UP001342314">
    <property type="component" value="Unassembled WGS sequence"/>
</dbReference>
<reference evidence="2 3" key="1">
    <citation type="submission" date="2021-12" db="EMBL/GenBank/DDBJ databases">
        <title>High titer production of polyol ester of fatty acids by Rhodotorula paludigena BS15 towards product separation-free biomass refinery.</title>
        <authorList>
            <person name="Mano J."/>
            <person name="Ono H."/>
            <person name="Tanaka T."/>
            <person name="Naito K."/>
            <person name="Sushida H."/>
            <person name="Ike M."/>
            <person name="Tokuyasu K."/>
            <person name="Kitaoka M."/>
        </authorList>
    </citation>
    <scope>NUCLEOTIDE SEQUENCE [LARGE SCALE GENOMIC DNA]</scope>
    <source>
        <strain evidence="2 3">BS15</strain>
    </source>
</reference>
<name>A0AAV5GUE0_9BASI</name>
<proteinExistence type="predicted"/>
<sequence length="245" mass="27197">MPIESHETQYRPLFRCWPRGDALTVSFAPGGLDLVVRLPLAFVSSSADPTHAFVERIAQVLVDESGSLRRKSAPDEVLEPRAAPSADDYIFVPDVPCAFAESRGPQGKRRTQAAPLTTDGESSVGASSHSRREMPLHQVVRPPIYAALTGSPFLFEASAGLLLNPMLHKAYDDYEWSLYCKDNEYHFVAFNGQLSSVKEHHGKVLTTVDMRDEDPPDPVLCAWHFEQAVMRSVRAYSVRMAINAQ</sequence>
<evidence type="ECO:0000256" key="1">
    <source>
        <dbReference type="SAM" id="MobiDB-lite"/>
    </source>
</evidence>
<accession>A0AAV5GUE0</accession>
<evidence type="ECO:0008006" key="4">
    <source>
        <dbReference type="Google" id="ProtNLM"/>
    </source>
</evidence>
<protein>
    <recommendedName>
        <fullName evidence="4">HNH nuclease domain-containing protein</fullName>
    </recommendedName>
</protein>
<evidence type="ECO:0000313" key="2">
    <source>
        <dbReference type="EMBL" id="GJN92662.1"/>
    </source>
</evidence>
<gene>
    <name evidence="2" type="ORF">Rhopal_005697-T1</name>
</gene>
<comment type="caution">
    <text evidence="2">The sequence shown here is derived from an EMBL/GenBank/DDBJ whole genome shotgun (WGS) entry which is preliminary data.</text>
</comment>
<feature type="compositionally biased region" description="Polar residues" evidence="1">
    <location>
        <begin position="119"/>
        <end position="128"/>
    </location>
</feature>
<organism evidence="2 3">
    <name type="scientific">Rhodotorula paludigena</name>
    <dbReference type="NCBI Taxonomy" id="86838"/>
    <lineage>
        <taxon>Eukaryota</taxon>
        <taxon>Fungi</taxon>
        <taxon>Dikarya</taxon>
        <taxon>Basidiomycota</taxon>
        <taxon>Pucciniomycotina</taxon>
        <taxon>Microbotryomycetes</taxon>
        <taxon>Sporidiobolales</taxon>
        <taxon>Sporidiobolaceae</taxon>
        <taxon>Rhodotorula</taxon>
    </lineage>
</organism>